<dbReference type="AlphaFoldDB" id="A0AAJ4XC73"/>
<evidence type="ECO:0000313" key="1">
    <source>
        <dbReference type="EMBL" id="SNV51563.1"/>
    </source>
</evidence>
<dbReference type="InterPro" id="IPR013783">
    <property type="entry name" value="Ig-like_fold"/>
</dbReference>
<name>A0AAJ4XC73_9SPHI</name>
<evidence type="ECO:0000313" key="2">
    <source>
        <dbReference type="Proteomes" id="UP000215355"/>
    </source>
</evidence>
<gene>
    <name evidence="1" type="ORF">SAMEA4412673_02448</name>
</gene>
<protein>
    <submittedName>
        <fullName evidence="1">IPT/TIG domain</fullName>
    </submittedName>
</protein>
<dbReference type="Proteomes" id="UP000215355">
    <property type="component" value="Chromosome 1"/>
</dbReference>
<sequence>MGLFLSLMTACSKTSVIDPNTESAISLSTDVVTILASNQIKMVGEIKKLNSEPIQEIGFVLYDLDLDPTNPKEIKMDKPSTKEGKKEYTYTASNPFVIGKKYAYCFYVRTNKAFYKGNQVEFMVDQIKTDPGKETKAVAGTYMSLEGDFSQMDKDSYITLAGKELGKLPFEVAKDKKSIKILAPTQMVNHDDAIDIILNRKDPNGNNYFSRTIGKMKIIARIHPPKSYEIFYNQALPITGDALPYQKSSLNIIINGKKLPYYYGITIGEFGPINQSSLKWSIDDGVKVTDFPEPLHIIAPKPEDLSMGPVQIHPDQMVDIFGIDFNQYFGNTLQKVKIGSKEFGYYMSYPSYLSIAIHDLPYGKHTVSLQSSLFNVTLNQQLELLPFNISSISPSEIYPNEELQIKGNFIKGMEYSVTFNDFFQTSAIAESNSEIIYKVPFLSGNNYEVKLMYNGKAINDQTQKSFRLKLLNPIITSLSAKQVNPGDVLILKGRGLEKVDYIFFENYAVVTERTSNEELKVKMPLMLLPGKYKIYLNGNNSSESILSNQVIEIL</sequence>
<proteinExistence type="predicted"/>
<dbReference type="SUPFAM" id="SSF81296">
    <property type="entry name" value="E set domains"/>
    <property type="match status" value="2"/>
</dbReference>
<dbReference type="InterPro" id="IPR014756">
    <property type="entry name" value="Ig_E-set"/>
</dbReference>
<dbReference type="KEGG" id="smiz:4412673_02448"/>
<reference evidence="1 2" key="1">
    <citation type="submission" date="2017-06" db="EMBL/GenBank/DDBJ databases">
        <authorList>
            <consortium name="Pathogen Informatics"/>
        </authorList>
    </citation>
    <scope>NUCLEOTIDE SEQUENCE [LARGE SCALE GENOMIC DNA]</scope>
    <source>
        <strain evidence="1 2">NCTC12149</strain>
    </source>
</reference>
<dbReference type="Gene3D" id="2.60.40.10">
    <property type="entry name" value="Immunoglobulins"/>
    <property type="match status" value="2"/>
</dbReference>
<organism evidence="1 2">
    <name type="scientific">Sphingobacterium mizutaii</name>
    <dbReference type="NCBI Taxonomy" id="1010"/>
    <lineage>
        <taxon>Bacteria</taxon>
        <taxon>Pseudomonadati</taxon>
        <taxon>Bacteroidota</taxon>
        <taxon>Sphingobacteriia</taxon>
        <taxon>Sphingobacteriales</taxon>
        <taxon>Sphingobacteriaceae</taxon>
        <taxon>Sphingobacterium</taxon>
    </lineage>
</organism>
<accession>A0AAJ4XC73</accession>
<dbReference type="EMBL" id="LT906468">
    <property type="protein sequence ID" value="SNV51563.1"/>
    <property type="molecule type" value="Genomic_DNA"/>
</dbReference>